<evidence type="ECO:0000259" key="8">
    <source>
        <dbReference type="Pfam" id="PF17042"/>
    </source>
</evidence>
<dbReference type="Pfam" id="PF17042">
    <property type="entry name" value="NBD_C"/>
    <property type="match status" value="1"/>
</dbReference>
<comment type="similarity">
    <text evidence="1">Belongs to the four-carbon acid sugar kinase family.</text>
</comment>
<evidence type="ECO:0000259" key="7">
    <source>
        <dbReference type="Pfam" id="PF07005"/>
    </source>
</evidence>
<dbReference type="Gene3D" id="3.40.980.20">
    <property type="entry name" value="Four-carbon acid sugar kinase, nucleotide binding domain"/>
    <property type="match status" value="1"/>
</dbReference>
<evidence type="ECO:0000256" key="3">
    <source>
        <dbReference type="ARBA" id="ARBA00022741"/>
    </source>
</evidence>
<dbReference type="GO" id="GO:0005524">
    <property type="term" value="F:ATP binding"/>
    <property type="evidence" value="ECO:0007669"/>
    <property type="project" value="UniProtKB-KW"/>
</dbReference>
<dbReference type="RefSeq" id="WP_100181536.1">
    <property type="nucleotide sequence ID" value="NZ_LFJC01000003.1"/>
</dbReference>
<dbReference type="Proteomes" id="UP000228930">
    <property type="component" value="Unassembled WGS sequence"/>
</dbReference>
<gene>
    <name evidence="9" type="ORF">TSA1_35230</name>
</gene>
<keyword evidence="2" id="KW-0808">Transferase</keyword>
<dbReference type="GO" id="GO:0016301">
    <property type="term" value="F:kinase activity"/>
    <property type="evidence" value="ECO:0007669"/>
    <property type="project" value="UniProtKB-KW"/>
</dbReference>
<keyword evidence="6" id="KW-0119">Carbohydrate metabolism</keyword>
<evidence type="ECO:0000256" key="1">
    <source>
        <dbReference type="ARBA" id="ARBA00005715"/>
    </source>
</evidence>
<keyword evidence="3" id="KW-0547">Nucleotide-binding</keyword>
<keyword evidence="5" id="KW-0067">ATP-binding</keyword>
<feature type="domain" description="Four-carbon acid sugar kinase nucleotide binding" evidence="8">
    <location>
        <begin position="211"/>
        <end position="349"/>
    </location>
</feature>
<dbReference type="Gene3D" id="3.40.50.10840">
    <property type="entry name" value="Putative sugar-binding, N-terminal domain"/>
    <property type="match status" value="1"/>
</dbReference>
<dbReference type="SUPFAM" id="SSF142764">
    <property type="entry name" value="YgbK-like"/>
    <property type="match status" value="1"/>
</dbReference>
<evidence type="ECO:0000313" key="10">
    <source>
        <dbReference type="Proteomes" id="UP000228930"/>
    </source>
</evidence>
<dbReference type="InterPro" id="IPR031475">
    <property type="entry name" value="NBD_C"/>
</dbReference>
<dbReference type="InterPro" id="IPR010737">
    <property type="entry name" value="4-carb_acid_sugar_kinase_N"/>
</dbReference>
<dbReference type="Pfam" id="PF07005">
    <property type="entry name" value="SBD_N"/>
    <property type="match status" value="1"/>
</dbReference>
<feature type="domain" description="Four-carbon acid sugar kinase N-terminal" evidence="7">
    <location>
        <begin position="7"/>
        <end position="127"/>
    </location>
</feature>
<organism evidence="9 10">
    <name type="scientific">Bradyrhizobium nitroreducens</name>
    <dbReference type="NCBI Taxonomy" id="709803"/>
    <lineage>
        <taxon>Bacteria</taxon>
        <taxon>Pseudomonadati</taxon>
        <taxon>Pseudomonadota</taxon>
        <taxon>Alphaproteobacteria</taxon>
        <taxon>Hyphomicrobiales</taxon>
        <taxon>Nitrobacteraceae</taxon>
        <taxon>Bradyrhizobium</taxon>
    </lineage>
</organism>
<dbReference type="EMBL" id="LFJC01000003">
    <property type="protein sequence ID" value="PIT06519.1"/>
    <property type="molecule type" value="Genomic_DNA"/>
</dbReference>
<dbReference type="AlphaFoldDB" id="A0A2N9WJM5"/>
<keyword evidence="10" id="KW-1185">Reference proteome</keyword>
<evidence type="ECO:0000313" key="9">
    <source>
        <dbReference type="EMBL" id="PIT06519.1"/>
    </source>
</evidence>
<name>A0A2N9WJM5_9BRAD</name>
<sequence length="368" mass="38804">MTSVRLLADDLTGALDTAAEFVGLCGPFDVIWSEGSAPLDSGSLAIDSGTRERAKDESIRIVGRLASHLLGATIAYKKVDSLLRGAWAAELGACLKGGHFASCVVAPAFDYQGRRTAGGQQFARTVQGEWHRVGDDLLTQLQREGLEARQGSSDTPSRGGVQVFDAESDIDLDRVVEMGRRMPGPVLWCGSGGLAGALARSHRADAPDQLKLPVLGLFGSDQPATAAQLATCGEAAMTLAEGEGADRVRRKLVDDRVAMVKFSLAEGLTRTEAARRIAYELTALIATLDRPGTLIVAGGETLKAACVGLDAHALQVTGRIVPGLPRSILQGGRWAGVDVISKSGAFGSSGLWRDLLRNNHLLRMEGPI</sequence>
<dbReference type="InterPro" id="IPR037051">
    <property type="entry name" value="4-carb_acid_sugar_kinase_N_sf"/>
</dbReference>
<evidence type="ECO:0000256" key="5">
    <source>
        <dbReference type="ARBA" id="ARBA00022840"/>
    </source>
</evidence>
<evidence type="ECO:0000256" key="6">
    <source>
        <dbReference type="ARBA" id="ARBA00023277"/>
    </source>
</evidence>
<evidence type="ECO:0000256" key="4">
    <source>
        <dbReference type="ARBA" id="ARBA00022777"/>
    </source>
</evidence>
<evidence type="ECO:0000256" key="2">
    <source>
        <dbReference type="ARBA" id="ARBA00022679"/>
    </source>
</evidence>
<proteinExistence type="inferred from homology"/>
<protein>
    <submittedName>
        <fullName evidence="9">Hrp-dependent type III effector protein</fullName>
    </submittedName>
</protein>
<reference evidence="9 10" key="1">
    <citation type="submission" date="2015-06" db="EMBL/GenBank/DDBJ databases">
        <title>Comparative genome analysis of nirS-carrying Bradyrhizobium sp. strains.</title>
        <authorList>
            <person name="Ishii S."/>
            <person name="Jang J."/>
            <person name="Nishizawa T."/>
            <person name="Senoo K."/>
        </authorList>
    </citation>
    <scope>NUCLEOTIDE SEQUENCE [LARGE SCALE GENOMIC DNA]</scope>
    <source>
        <strain evidence="9 10">TSA1</strain>
    </source>
</reference>
<keyword evidence="4" id="KW-0418">Kinase</keyword>
<dbReference type="InterPro" id="IPR042213">
    <property type="entry name" value="NBD_C_sf"/>
</dbReference>
<comment type="caution">
    <text evidence="9">The sequence shown here is derived from an EMBL/GenBank/DDBJ whole genome shotgun (WGS) entry which is preliminary data.</text>
</comment>
<accession>A0A2N9WJM5</accession>